<dbReference type="GO" id="GO:0003700">
    <property type="term" value="F:DNA-binding transcription factor activity"/>
    <property type="evidence" value="ECO:0007669"/>
    <property type="project" value="TreeGrafter"/>
</dbReference>
<dbReference type="InterPro" id="IPR014710">
    <property type="entry name" value="RmlC-like_jellyroll"/>
</dbReference>
<dbReference type="PANTHER" id="PTHR46797">
    <property type="entry name" value="HTH-TYPE TRANSCRIPTIONAL REGULATOR"/>
    <property type="match status" value="1"/>
</dbReference>
<dbReference type="GO" id="GO:0005829">
    <property type="term" value="C:cytosol"/>
    <property type="evidence" value="ECO:0007669"/>
    <property type="project" value="TreeGrafter"/>
</dbReference>
<evidence type="ECO:0000313" key="3">
    <source>
        <dbReference type="EMBL" id="GGF25376.1"/>
    </source>
</evidence>
<dbReference type="Pfam" id="PF07883">
    <property type="entry name" value="Cupin_2"/>
    <property type="match status" value="1"/>
</dbReference>
<dbReference type="AlphaFoldDB" id="A0A8J2YV17"/>
<evidence type="ECO:0000313" key="4">
    <source>
        <dbReference type="Proteomes" id="UP000646365"/>
    </source>
</evidence>
<dbReference type="PROSITE" id="PS50943">
    <property type="entry name" value="HTH_CROC1"/>
    <property type="match status" value="1"/>
</dbReference>
<dbReference type="GO" id="GO:0003677">
    <property type="term" value="F:DNA binding"/>
    <property type="evidence" value="ECO:0007669"/>
    <property type="project" value="UniProtKB-KW"/>
</dbReference>
<dbReference type="InterPro" id="IPR010982">
    <property type="entry name" value="Lambda_DNA-bd_dom_sf"/>
</dbReference>
<dbReference type="CDD" id="cd02209">
    <property type="entry name" value="cupin_XRE_C"/>
    <property type="match status" value="1"/>
</dbReference>
<feature type="domain" description="HTH cro/C1-type" evidence="2">
    <location>
        <begin position="22"/>
        <end position="76"/>
    </location>
</feature>
<dbReference type="Proteomes" id="UP000646365">
    <property type="component" value="Unassembled WGS sequence"/>
</dbReference>
<reference evidence="3" key="2">
    <citation type="submission" date="2020-09" db="EMBL/GenBank/DDBJ databases">
        <authorList>
            <person name="Sun Q."/>
            <person name="Zhou Y."/>
        </authorList>
    </citation>
    <scope>NUCLEOTIDE SEQUENCE</scope>
    <source>
        <strain evidence="3">CGMCC 1.15725</strain>
    </source>
</reference>
<dbReference type="Gene3D" id="1.10.260.40">
    <property type="entry name" value="lambda repressor-like DNA-binding domains"/>
    <property type="match status" value="1"/>
</dbReference>
<dbReference type="CDD" id="cd00093">
    <property type="entry name" value="HTH_XRE"/>
    <property type="match status" value="1"/>
</dbReference>
<dbReference type="Pfam" id="PF01381">
    <property type="entry name" value="HTH_3"/>
    <property type="match status" value="1"/>
</dbReference>
<dbReference type="InterPro" id="IPR013096">
    <property type="entry name" value="Cupin_2"/>
</dbReference>
<dbReference type="Gene3D" id="2.60.120.10">
    <property type="entry name" value="Jelly Rolls"/>
    <property type="match status" value="1"/>
</dbReference>
<gene>
    <name evidence="3" type="ORF">GCM10011611_34290</name>
</gene>
<sequence>MVDVTDGKDPAAELAAIVGRNLRRLRTRRGYSLERLAKLSGVSRGMLGQIELGRSAPTIGLLWKIATALDVTFATLTAADAAGGTAVLRLDQAKILSSSQGRFTSRALFPFDGERRVEFYEIRIAPGHEEAALAHAPGTMENLTVSQGRLELFDGEESHLLNTGDAILFEAGRPHRYRNPDDTETVVYLVMTYDETIG</sequence>
<evidence type="ECO:0000259" key="2">
    <source>
        <dbReference type="PROSITE" id="PS50943"/>
    </source>
</evidence>
<comment type="caution">
    <text evidence="3">The sequence shown here is derived from an EMBL/GenBank/DDBJ whole genome shotgun (WGS) entry which is preliminary data.</text>
</comment>
<keyword evidence="1" id="KW-0238">DNA-binding</keyword>
<dbReference type="SUPFAM" id="SSF51182">
    <property type="entry name" value="RmlC-like cupins"/>
    <property type="match status" value="1"/>
</dbReference>
<evidence type="ECO:0000256" key="1">
    <source>
        <dbReference type="ARBA" id="ARBA00023125"/>
    </source>
</evidence>
<proteinExistence type="predicted"/>
<dbReference type="SMART" id="SM00530">
    <property type="entry name" value="HTH_XRE"/>
    <property type="match status" value="1"/>
</dbReference>
<name>A0A8J2YV17_9PROT</name>
<dbReference type="InterPro" id="IPR050807">
    <property type="entry name" value="TransReg_Diox_bact_type"/>
</dbReference>
<organism evidence="3 4">
    <name type="scientific">Aliidongia dinghuensis</name>
    <dbReference type="NCBI Taxonomy" id="1867774"/>
    <lineage>
        <taxon>Bacteria</taxon>
        <taxon>Pseudomonadati</taxon>
        <taxon>Pseudomonadota</taxon>
        <taxon>Alphaproteobacteria</taxon>
        <taxon>Rhodospirillales</taxon>
        <taxon>Dongiaceae</taxon>
        <taxon>Aliidongia</taxon>
    </lineage>
</organism>
<dbReference type="RefSeq" id="WP_189047903.1">
    <property type="nucleotide sequence ID" value="NZ_BMJQ01000008.1"/>
</dbReference>
<dbReference type="InterPro" id="IPR011051">
    <property type="entry name" value="RmlC_Cupin_sf"/>
</dbReference>
<accession>A0A8J2YV17</accession>
<dbReference type="PANTHER" id="PTHR46797:SF1">
    <property type="entry name" value="METHYLPHOSPHONATE SYNTHASE"/>
    <property type="match status" value="1"/>
</dbReference>
<dbReference type="InterPro" id="IPR001387">
    <property type="entry name" value="Cro/C1-type_HTH"/>
</dbReference>
<reference evidence="3" key="1">
    <citation type="journal article" date="2014" name="Int. J. Syst. Evol. Microbiol.">
        <title>Complete genome sequence of Corynebacterium casei LMG S-19264T (=DSM 44701T), isolated from a smear-ripened cheese.</title>
        <authorList>
            <consortium name="US DOE Joint Genome Institute (JGI-PGF)"/>
            <person name="Walter F."/>
            <person name="Albersmeier A."/>
            <person name="Kalinowski J."/>
            <person name="Ruckert C."/>
        </authorList>
    </citation>
    <scope>NUCLEOTIDE SEQUENCE</scope>
    <source>
        <strain evidence="3">CGMCC 1.15725</strain>
    </source>
</reference>
<dbReference type="EMBL" id="BMJQ01000008">
    <property type="protein sequence ID" value="GGF25376.1"/>
    <property type="molecule type" value="Genomic_DNA"/>
</dbReference>
<protein>
    <submittedName>
        <fullName evidence="3">Transcriptional regulator</fullName>
    </submittedName>
</protein>
<dbReference type="SUPFAM" id="SSF47413">
    <property type="entry name" value="lambda repressor-like DNA-binding domains"/>
    <property type="match status" value="1"/>
</dbReference>
<keyword evidence="4" id="KW-1185">Reference proteome</keyword>